<dbReference type="Gene3D" id="2.130.10.10">
    <property type="entry name" value="YVTN repeat-like/Quinoprotein amine dehydrogenase"/>
    <property type="match status" value="2"/>
</dbReference>
<dbReference type="InterPro" id="IPR001680">
    <property type="entry name" value="WD40_rpt"/>
</dbReference>
<name>A0ABZ2BX00_9RHOB</name>
<dbReference type="EMBL" id="CP143423">
    <property type="protein sequence ID" value="WVX49898.1"/>
    <property type="molecule type" value="Genomic_DNA"/>
</dbReference>
<gene>
    <name evidence="3" type="ORF">ROLI_029930</name>
</gene>
<keyword evidence="4" id="KW-1185">Reference proteome</keyword>
<evidence type="ECO:0008006" key="5">
    <source>
        <dbReference type="Google" id="ProtNLM"/>
    </source>
</evidence>
<evidence type="ECO:0000256" key="1">
    <source>
        <dbReference type="ARBA" id="ARBA00022574"/>
    </source>
</evidence>
<dbReference type="PANTHER" id="PTHR19848:SF8">
    <property type="entry name" value="F-BOX AND WD REPEAT DOMAIN CONTAINING 7"/>
    <property type="match status" value="1"/>
</dbReference>
<organism evidence="3 4">
    <name type="scientific">Roseobacter fucihabitans</name>
    <dbReference type="NCBI Taxonomy" id="1537242"/>
    <lineage>
        <taxon>Bacteria</taxon>
        <taxon>Pseudomonadati</taxon>
        <taxon>Pseudomonadota</taxon>
        <taxon>Alphaproteobacteria</taxon>
        <taxon>Rhodobacterales</taxon>
        <taxon>Roseobacteraceae</taxon>
        <taxon>Roseobacter</taxon>
    </lineage>
</organism>
<accession>A0ABZ2BX00</accession>
<proteinExistence type="predicted"/>
<dbReference type="Proteomes" id="UP001318682">
    <property type="component" value="Chromosome"/>
</dbReference>
<reference evidence="3 4" key="1">
    <citation type="submission" date="2015-07" db="EMBL/GenBank/DDBJ databases">
        <authorList>
            <person name="Voget S."/>
            <person name="Dogs M."/>
            <person name="Brinkhoff T.H."/>
            <person name="Daniel R."/>
        </authorList>
    </citation>
    <scope>NUCLEOTIDE SEQUENCE [LARGE SCALE GENOMIC DNA]</scope>
    <source>
        <strain evidence="3 4">B14</strain>
    </source>
</reference>
<dbReference type="InterPro" id="IPR015943">
    <property type="entry name" value="WD40/YVTN_repeat-like_dom_sf"/>
</dbReference>
<keyword evidence="2" id="KW-0677">Repeat</keyword>
<keyword evidence="1" id="KW-0853">WD repeat</keyword>
<protein>
    <recommendedName>
        <fullName evidence="5">WD40 repeat domain-containing protein</fullName>
    </recommendedName>
</protein>
<evidence type="ECO:0000313" key="4">
    <source>
        <dbReference type="Proteomes" id="UP001318682"/>
    </source>
</evidence>
<dbReference type="SUPFAM" id="SSF50978">
    <property type="entry name" value="WD40 repeat-like"/>
    <property type="match status" value="1"/>
</dbReference>
<evidence type="ECO:0000256" key="2">
    <source>
        <dbReference type="ARBA" id="ARBA00022737"/>
    </source>
</evidence>
<dbReference type="InterPro" id="IPR036322">
    <property type="entry name" value="WD40_repeat_dom_sf"/>
</dbReference>
<reference evidence="4" key="2">
    <citation type="submission" date="2024-01" db="EMBL/GenBank/DDBJ databases">
        <title>Roseobacter fucihabitans sp. nov., isolated from the brown alga Fucus spiralis.</title>
        <authorList>
            <person name="Hahnke S."/>
            <person name="Berger M."/>
            <person name="Schlingloff A."/>
            <person name="Athale I."/>
            <person name="Neumann-Schaal M."/>
            <person name="Adenaya A."/>
            <person name="Poehlein A."/>
            <person name="Daniel R."/>
            <person name="Pertersen J."/>
            <person name="Brinkhoff T."/>
        </authorList>
    </citation>
    <scope>NUCLEOTIDE SEQUENCE [LARGE SCALE GENOMIC DNA]</scope>
    <source>
        <strain evidence="4">B14</strain>
    </source>
</reference>
<sequence>MARLPRKADLKPTALEQRGKRFAFGAPVTGAVSVGDAVVVSFGDGMLRFFCPDKMPQELKLHEGVILCLAADGDGHVITGGDDGKFLRTSLEGAVEELADFGTRWVDCVAASHGQIACSSGKEAHVWTPGQSKVTVFEHASTVGGLAFDAKGKRLAVSYYGGATIWAREKRWKSSKLVWKGLHGDTCFSPDGKYLVTCMQENALHAWRLRDKGDFEMPGYPAKIRSLAWVGDTPYLVTSGADEAIAWPFGGKDGPLGRKPVCVAYNEGELVTCVHALPDQDAVFVGFRDGAVQLAELDETKPAIVISGSTGSEVIEIIVAGLHIFVGDARGNVLWAPLWEGSSFAQHV</sequence>
<dbReference type="PANTHER" id="PTHR19848">
    <property type="entry name" value="WD40 REPEAT PROTEIN"/>
    <property type="match status" value="1"/>
</dbReference>
<dbReference type="SMART" id="SM00320">
    <property type="entry name" value="WD40"/>
    <property type="match status" value="5"/>
</dbReference>
<evidence type="ECO:0000313" key="3">
    <source>
        <dbReference type="EMBL" id="WVX49898.1"/>
    </source>
</evidence>